<dbReference type="OrthoDB" id="9771302at2"/>
<dbReference type="EMBL" id="LT629772">
    <property type="protein sequence ID" value="SDS12741.1"/>
    <property type="molecule type" value="Genomic_DNA"/>
</dbReference>
<dbReference type="AlphaFoldDB" id="A0A1H1PN77"/>
<dbReference type="InterPro" id="IPR036291">
    <property type="entry name" value="NAD(P)-bd_dom_sf"/>
</dbReference>
<organism evidence="2 3">
    <name type="scientific">Microlunatus soli</name>
    <dbReference type="NCBI Taxonomy" id="630515"/>
    <lineage>
        <taxon>Bacteria</taxon>
        <taxon>Bacillati</taxon>
        <taxon>Actinomycetota</taxon>
        <taxon>Actinomycetes</taxon>
        <taxon>Propionibacteriales</taxon>
        <taxon>Propionibacteriaceae</taxon>
        <taxon>Microlunatus</taxon>
    </lineage>
</organism>
<evidence type="ECO:0000259" key="1">
    <source>
        <dbReference type="Pfam" id="PF13460"/>
    </source>
</evidence>
<keyword evidence="3" id="KW-1185">Reference proteome</keyword>
<reference evidence="2 3" key="1">
    <citation type="submission" date="2016-10" db="EMBL/GenBank/DDBJ databases">
        <authorList>
            <person name="de Groot N.N."/>
        </authorList>
    </citation>
    <scope>NUCLEOTIDE SEQUENCE [LARGE SCALE GENOMIC DNA]</scope>
    <source>
        <strain evidence="2 3">DSM 21800</strain>
    </source>
</reference>
<name>A0A1H1PN77_9ACTN</name>
<dbReference type="InterPro" id="IPR051604">
    <property type="entry name" value="Ergot_Alk_Oxidoreductase"/>
</dbReference>
<dbReference type="Gene3D" id="3.40.50.720">
    <property type="entry name" value="NAD(P)-binding Rossmann-like Domain"/>
    <property type="match status" value="1"/>
</dbReference>
<dbReference type="SUPFAM" id="SSF51735">
    <property type="entry name" value="NAD(P)-binding Rossmann-fold domains"/>
    <property type="match status" value="1"/>
</dbReference>
<accession>A0A1H1PN77</accession>
<dbReference type="RefSeq" id="WP_091520710.1">
    <property type="nucleotide sequence ID" value="NZ_LT629772.1"/>
</dbReference>
<dbReference type="InterPro" id="IPR016040">
    <property type="entry name" value="NAD(P)-bd_dom"/>
</dbReference>
<gene>
    <name evidence="2" type="ORF">SAMN04489812_0964</name>
</gene>
<sequence length="266" mass="28281">MTILITGGTGSLGSALVPLLTTDDSTIRVLSRSLHPSSESIEYAVGDVSSGAGLDAAFAGVDVVVHCAGSAKGDAARARHVVDAAENAGVRHLVYISVVGADRIPVQSRLDRAMFGYFEQKRIAEQIISGSSLGWTTLRATQFHDFVTTTLDQLAKPPVLALWRGVSFQPIDRRDVATRLAELAHGEPAGLVADMAGPRIYSMERLARDYLRATGKHRLIVNLQTPGKAAAAFREGANLAPDQAVGSRSWEDFLAEEYGAVEQAAA</sequence>
<dbReference type="PANTHER" id="PTHR43162:SF1">
    <property type="entry name" value="PRESTALK A DIFFERENTIATION PROTEIN A"/>
    <property type="match status" value="1"/>
</dbReference>
<dbReference type="PANTHER" id="PTHR43162">
    <property type="match status" value="1"/>
</dbReference>
<proteinExistence type="predicted"/>
<protein>
    <submittedName>
        <fullName evidence="2">Uncharacterized conserved protein YbjT, contains NAD(P)-binding and DUF2867 domains</fullName>
    </submittedName>
</protein>
<dbReference type="Pfam" id="PF13460">
    <property type="entry name" value="NAD_binding_10"/>
    <property type="match status" value="1"/>
</dbReference>
<dbReference type="STRING" id="630515.SAMN04489812_0964"/>
<evidence type="ECO:0000313" key="3">
    <source>
        <dbReference type="Proteomes" id="UP000199103"/>
    </source>
</evidence>
<feature type="domain" description="NAD(P)-binding" evidence="1">
    <location>
        <begin position="7"/>
        <end position="184"/>
    </location>
</feature>
<dbReference type="Proteomes" id="UP000199103">
    <property type="component" value="Chromosome I"/>
</dbReference>
<evidence type="ECO:0000313" key="2">
    <source>
        <dbReference type="EMBL" id="SDS12741.1"/>
    </source>
</evidence>